<reference evidence="1" key="3">
    <citation type="submission" date="2020-09" db="EMBL/GenBank/DDBJ databases">
        <authorList>
            <person name="Sun Q."/>
            <person name="Ohkuma M."/>
        </authorList>
    </citation>
    <scope>NUCLEOTIDE SEQUENCE</scope>
    <source>
        <strain evidence="1">JCM 4834</strain>
    </source>
</reference>
<evidence type="ECO:0008006" key="4">
    <source>
        <dbReference type="Google" id="ProtNLM"/>
    </source>
</evidence>
<evidence type="ECO:0000313" key="3">
    <source>
        <dbReference type="Proteomes" id="UP000326831"/>
    </source>
</evidence>
<organism evidence="2 3">
    <name type="scientific">Streptomyces subrutilus</name>
    <dbReference type="NCBI Taxonomy" id="36818"/>
    <lineage>
        <taxon>Bacteria</taxon>
        <taxon>Bacillati</taxon>
        <taxon>Actinomycetota</taxon>
        <taxon>Actinomycetes</taxon>
        <taxon>Kitasatosporales</taxon>
        <taxon>Streptomycetaceae</taxon>
        <taxon>Streptomyces</taxon>
    </lineage>
</organism>
<reference evidence="2 3" key="2">
    <citation type="submission" date="2017-09" db="EMBL/GenBank/DDBJ databases">
        <authorList>
            <person name="Lee N."/>
            <person name="Cho B.-K."/>
        </authorList>
    </citation>
    <scope>NUCLEOTIDE SEQUENCE [LARGE SCALE GENOMIC DNA]</scope>
    <source>
        <strain evidence="2 3">ATCC 27467</strain>
    </source>
</reference>
<dbReference type="EMBL" id="BMVX01000019">
    <property type="protein sequence ID" value="GGZ81645.1"/>
    <property type="molecule type" value="Genomic_DNA"/>
</dbReference>
<dbReference type="Proteomes" id="UP000326831">
    <property type="component" value="Chromosome"/>
</dbReference>
<sequence length="145" mass="14987">MPQNPTVLAQGLLNRMGLGAAGAELDAGSPVTLAVGGDRLITIMRVEDTLVLGAAFADHDGEALLREAAPQLQEIVENTPLPAAFAAGSLVLDTDSRPPRLGGHLDPEAVTTSEDVAEALGFLINLLDHTSTQLAPARHDPGRAV</sequence>
<proteinExistence type="predicted"/>
<dbReference type="Gene3D" id="3.30.1460.10">
    <property type="match status" value="1"/>
</dbReference>
<dbReference type="RefSeq" id="WP_150521507.1">
    <property type="nucleotide sequence ID" value="NZ_BMVX01000019.1"/>
</dbReference>
<evidence type="ECO:0000313" key="1">
    <source>
        <dbReference type="EMBL" id="GGZ81645.1"/>
    </source>
</evidence>
<keyword evidence="3" id="KW-1185">Reference proteome</keyword>
<dbReference type="EMBL" id="CP023701">
    <property type="protein sequence ID" value="QEU82501.1"/>
    <property type="molecule type" value="Genomic_DNA"/>
</dbReference>
<name>A0A5P2UYB4_9ACTN</name>
<protein>
    <recommendedName>
        <fullName evidence="4">YbjN domain-containing protein</fullName>
    </recommendedName>
</protein>
<dbReference type="KEGG" id="ssub:CP968_33385"/>
<reference evidence="1" key="1">
    <citation type="journal article" date="2014" name="Int. J. Syst. Evol. Microbiol.">
        <title>Complete genome sequence of Corynebacterium casei LMG S-19264T (=DSM 44701T), isolated from a smear-ripened cheese.</title>
        <authorList>
            <consortium name="US DOE Joint Genome Institute (JGI-PGF)"/>
            <person name="Walter F."/>
            <person name="Albersmeier A."/>
            <person name="Kalinowski J."/>
            <person name="Ruckert C."/>
        </authorList>
    </citation>
    <scope>NUCLEOTIDE SEQUENCE</scope>
    <source>
        <strain evidence="1">JCM 4834</strain>
    </source>
</reference>
<gene>
    <name evidence="2" type="ORF">CP968_33385</name>
    <name evidence="1" type="ORF">GCM10010371_46530</name>
</gene>
<accession>A0A5P2UYB4</accession>
<dbReference type="SUPFAM" id="SSF69635">
    <property type="entry name" value="Type III secretory system chaperone-like"/>
    <property type="match status" value="1"/>
</dbReference>
<evidence type="ECO:0000313" key="2">
    <source>
        <dbReference type="EMBL" id="QEU82501.1"/>
    </source>
</evidence>
<dbReference type="AlphaFoldDB" id="A0A5P2UYB4"/>
<dbReference type="Proteomes" id="UP000634660">
    <property type="component" value="Unassembled WGS sequence"/>
</dbReference>